<feature type="domain" description="RanBD1" evidence="2">
    <location>
        <begin position="450"/>
        <end position="611"/>
    </location>
</feature>
<dbReference type="GO" id="GO:0005643">
    <property type="term" value="C:nuclear pore"/>
    <property type="evidence" value="ECO:0007669"/>
    <property type="project" value="TreeGrafter"/>
</dbReference>
<dbReference type="Pfam" id="PF00638">
    <property type="entry name" value="Ran_BP1"/>
    <property type="match status" value="1"/>
</dbReference>
<feature type="compositionally biased region" description="Basic and acidic residues" evidence="1">
    <location>
        <begin position="16"/>
        <end position="29"/>
    </location>
</feature>
<dbReference type="InterPro" id="IPR011993">
    <property type="entry name" value="PH-like_dom_sf"/>
</dbReference>
<evidence type="ECO:0000313" key="3">
    <source>
        <dbReference type="EMBL" id="MBW0497000.1"/>
    </source>
</evidence>
<feature type="compositionally biased region" description="Basic and acidic residues" evidence="1">
    <location>
        <begin position="432"/>
        <end position="444"/>
    </location>
</feature>
<dbReference type="OrthoDB" id="185618at2759"/>
<dbReference type="PANTHER" id="PTHR23138">
    <property type="entry name" value="RAN BINDING PROTEIN"/>
    <property type="match status" value="1"/>
</dbReference>
<organism evidence="3 4">
    <name type="scientific">Austropuccinia psidii MF-1</name>
    <dbReference type="NCBI Taxonomy" id="1389203"/>
    <lineage>
        <taxon>Eukaryota</taxon>
        <taxon>Fungi</taxon>
        <taxon>Dikarya</taxon>
        <taxon>Basidiomycota</taxon>
        <taxon>Pucciniomycotina</taxon>
        <taxon>Pucciniomycetes</taxon>
        <taxon>Pucciniales</taxon>
        <taxon>Sphaerophragmiaceae</taxon>
        <taxon>Austropuccinia</taxon>
    </lineage>
</organism>
<proteinExistence type="predicted"/>
<dbReference type="PROSITE" id="PS50196">
    <property type="entry name" value="RANBD1"/>
    <property type="match status" value="1"/>
</dbReference>
<dbReference type="Proteomes" id="UP000765509">
    <property type="component" value="Unassembled WGS sequence"/>
</dbReference>
<accession>A0A9Q3D9H2</accession>
<feature type="compositionally biased region" description="Polar residues" evidence="1">
    <location>
        <begin position="150"/>
        <end position="168"/>
    </location>
</feature>
<feature type="compositionally biased region" description="Basic and acidic residues" evidence="1">
    <location>
        <begin position="104"/>
        <end position="114"/>
    </location>
</feature>
<reference evidence="3" key="1">
    <citation type="submission" date="2021-03" db="EMBL/GenBank/DDBJ databases">
        <title>Draft genome sequence of rust myrtle Austropuccinia psidii MF-1, a brazilian biotype.</title>
        <authorList>
            <person name="Quecine M.C."/>
            <person name="Pachon D.M.R."/>
            <person name="Bonatelli M.L."/>
            <person name="Correr F.H."/>
            <person name="Franceschini L.M."/>
            <person name="Leite T.F."/>
            <person name="Margarido G.R.A."/>
            <person name="Almeida C.A."/>
            <person name="Ferrarezi J.A."/>
            <person name="Labate C.A."/>
        </authorList>
    </citation>
    <scope>NUCLEOTIDE SEQUENCE</scope>
    <source>
        <strain evidence="3">MF-1</strain>
    </source>
</reference>
<protein>
    <recommendedName>
        <fullName evidence="2">RanBD1 domain-containing protein</fullName>
    </recommendedName>
</protein>
<comment type="caution">
    <text evidence="3">The sequence shown here is derived from an EMBL/GenBank/DDBJ whole genome shotgun (WGS) entry which is preliminary data.</text>
</comment>
<gene>
    <name evidence="3" type="ORF">O181_036715</name>
</gene>
<sequence length="637" mass="69293">MSESDSSIHSPAQSDRPSDRPSQSEREPHPSSTSADKMDDEHVHGIKRSRESNQFDPSRSDSENQAKSNLPISHSEKETLGVRSLHEDSDLGHPKSQRLTPEATEVKSVRKKVEGMGVETQLESTSSDLAPSNNPSIPSLSTDSQKDPNSEMNTSINQDPNVTSISDSANLPPSWAAYVNVQSPFMSFAPKTTPSLFATTATTTAATSLNQPPTSSTPPPHRPVARAFVTPKPSPAKSKTLPSAFSNYVGGPPLASDPTKFPSGSDFFLKGKRNIPLGGSPSDDNFNLTTQNKKVKLPQSSDSSSQGFVTYSSNHPVSLKSDALEKLNNNPSLQIPSATVPFLNVNTPGSQTTSVCAIDGDPDDLRSPPRSTSSSKTNFSHFTPSHSTTLGFSAFANHIGFIDPSKTDKITPAGSFFDQGSNPDKAPPPTNKEPDQTEEWGDKLSSKKTHLALSAELSQEDKCEGFLAQEVITGEEDEVLIKSIRCKVFTLGDDGSWHERGSGGLRLLRTKQKPYRYRFIMRADAVLRVLLNVPIFKGFSYRPTQDKFLSFASQVTSSSIKPSEIVDGEINGQADSQAKSQFQQYLCRFGRTEARQEMIDSIEGCLVDLNSKSEEDQNDDLGNQSQEKEEIYGEDSV</sequence>
<feature type="compositionally biased region" description="Polar residues" evidence="1">
    <location>
        <begin position="121"/>
        <end position="143"/>
    </location>
</feature>
<feature type="region of interest" description="Disordered" evidence="1">
    <location>
        <begin position="353"/>
        <end position="382"/>
    </location>
</feature>
<feature type="region of interest" description="Disordered" evidence="1">
    <location>
        <begin position="613"/>
        <end position="637"/>
    </location>
</feature>
<evidence type="ECO:0000259" key="2">
    <source>
        <dbReference type="PROSITE" id="PS50196"/>
    </source>
</evidence>
<name>A0A9Q3D9H2_9BASI</name>
<dbReference type="SUPFAM" id="SSF50729">
    <property type="entry name" value="PH domain-like"/>
    <property type="match status" value="1"/>
</dbReference>
<dbReference type="SMART" id="SM00160">
    <property type="entry name" value="RanBD"/>
    <property type="match status" value="1"/>
</dbReference>
<evidence type="ECO:0000256" key="1">
    <source>
        <dbReference type="SAM" id="MobiDB-lite"/>
    </source>
</evidence>
<dbReference type="EMBL" id="AVOT02013944">
    <property type="protein sequence ID" value="MBW0497000.1"/>
    <property type="molecule type" value="Genomic_DNA"/>
</dbReference>
<feature type="region of interest" description="Disordered" evidence="1">
    <location>
        <begin position="410"/>
        <end position="444"/>
    </location>
</feature>
<dbReference type="InterPro" id="IPR045255">
    <property type="entry name" value="RanBP1-like"/>
</dbReference>
<evidence type="ECO:0000313" key="4">
    <source>
        <dbReference type="Proteomes" id="UP000765509"/>
    </source>
</evidence>
<dbReference type="AlphaFoldDB" id="A0A9Q3D9H2"/>
<feature type="compositionally biased region" description="Polar residues" evidence="1">
    <location>
        <begin position="1"/>
        <end position="15"/>
    </location>
</feature>
<feature type="region of interest" description="Disordered" evidence="1">
    <location>
        <begin position="1"/>
        <end position="168"/>
    </location>
</feature>
<dbReference type="PANTHER" id="PTHR23138:SF87">
    <property type="entry name" value="E3 SUMO-PROTEIN LIGASE RANBP2"/>
    <property type="match status" value="1"/>
</dbReference>
<dbReference type="InterPro" id="IPR000156">
    <property type="entry name" value="Ran_bind_dom"/>
</dbReference>
<feature type="compositionally biased region" description="Basic and acidic residues" evidence="1">
    <location>
        <begin position="36"/>
        <end position="64"/>
    </location>
</feature>
<dbReference type="GO" id="GO:0005096">
    <property type="term" value="F:GTPase activator activity"/>
    <property type="evidence" value="ECO:0007669"/>
    <property type="project" value="TreeGrafter"/>
</dbReference>
<feature type="compositionally biased region" description="Basic and acidic residues" evidence="1">
    <location>
        <begin position="74"/>
        <end position="93"/>
    </location>
</feature>
<feature type="region of interest" description="Disordered" evidence="1">
    <location>
        <begin position="205"/>
        <end position="239"/>
    </location>
</feature>
<dbReference type="Gene3D" id="2.30.29.30">
    <property type="entry name" value="Pleckstrin-homology domain (PH domain)/Phosphotyrosine-binding domain (PTB)"/>
    <property type="match status" value="1"/>
</dbReference>
<dbReference type="GO" id="GO:0005737">
    <property type="term" value="C:cytoplasm"/>
    <property type="evidence" value="ECO:0007669"/>
    <property type="project" value="TreeGrafter"/>
</dbReference>
<keyword evidence="4" id="KW-1185">Reference proteome</keyword>